<keyword evidence="2" id="KW-0548">Nucleotidyltransferase</keyword>
<dbReference type="NCBIfam" id="TIGR00678">
    <property type="entry name" value="holB"/>
    <property type="match status" value="1"/>
</dbReference>
<evidence type="ECO:0000313" key="4">
    <source>
        <dbReference type="EMBL" id="GGY82455.1"/>
    </source>
</evidence>
<proteinExistence type="predicted"/>
<dbReference type="InterPro" id="IPR027417">
    <property type="entry name" value="P-loop_NTPase"/>
</dbReference>
<dbReference type="InterPro" id="IPR004622">
    <property type="entry name" value="DNA_pol_HolB"/>
</dbReference>
<organism evidence="4 5">
    <name type="scientific">Marinobacter zhanjiangensis</name>
    <dbReference type="NCBI Taxonomy" id="578215"/>
    <lineage>
        <taxon>Bacteria</taxon>
        <taxon>Pseudomonadati</taxon>
        <taxon>Pseudomonadota</taxon>
        <taxon>Gammaproteobacteria</taxon>
        <taxon>Pseudomonadales</taxon>
        <taxon>Marinobacteraceae</taxon>
        <taxon>Marinobacter</taxon>
    </lineage>
</organism>
<keyword evidence="5" id="KW-1185">Reference proteome</keyword>
<dbReference type="SUPFAM" id="SSF52540">
    <property type="entry name" value="P-loop containing nucleoside triphosphate hydrolases"/>
    <property type="match status" value="1"/>
</dbReference>
<dbReference type="EC" id="2.7.7.7" evidence="1"/>
<evidence type="ECO:0000256" key="2">
    <source>
        <dbReference type="ARBA" id="ARBA00022932"/>
    </source>
</evidence>
<comment type="catalytic activity">
    <reaction evidence="3">
        <text>DNA(n) + a 2'-deoxyribonucleoside 5'-triphosphate = DNA(n+1) + diphosphate</text>
        <dbReference type="Rhea" id="RHEA:22508"/>
        <dbReference type="Rhea" id="RHEA-COMP:17339"/>
        <dbReference type="Rhea" id="RHEA-COMP:17340"/>
        <dbReference type="ChEBI" id="CHEBI:33019"/>
        <dbReference type="ChEBI" id="CHEBI:61560"/>
        <dbReference type="ChEBI" id="CHEBI:173112"/>
        <dbReference type="EC" id="2.7.7.7"/>
    </reaction>
</comment>
<protein>
    <recommendedName>
        <fullName evidence="1">DNA-directed DNA polymerase</fullName>
        <ecNumber evidence="1">2.7.7.7</ecNumber>
    </recommendedName>
</protein>
<dbReference type="Pfam" id="PF13177">
    <property type="entry name" value="DNA_pol3_delta2"/>
    <property type="match status" value="1"/>
</dbReference>
<gene>
    <name evidence="4" type="primary">holB</name>
    <name evidence="4" type="ORF">GCM10007071_32370</name>
</gene>
<keyword evidence="2" id="KW-0808">Transferase</keyword>
<dbReference type="Proteomes" id="UP000601597">
    <property type="component" value="Unassembled WGS sequence"/>
</dbReference>
<evidence type="ECO:0000256" key="1">
    <source>
        <dbReference type="ARBA" id="ARBA00012417"/>
    </source>
</evidence>
<dbReference type="PANTHER" id="PTHR11669">
    <property type="entry name" value="REPLICATION FACTOR C / DNA POLYMERASE III GAMMA-TAU SUBUNIT"/>
    <property type="match status" value="1"/>
</dbReference>
<name>A0ABQ3B6R1_9GAMM</name>
<evidence type="ECO:0000313" key="5">
    <source>
        <dbReference type="Proteomes" id="UP000601597"/>
    </source>
</evidence>
<evidence type="ECO:0000256" key="3">
    <source>
        <dbReference type="ARBA" id="ARBA00049244"/>
    </source>
</evidence>
<sequence>MNDMPWLTPVLERFAQDLDQGRLPHATLVHGERGVGKRRLAERISALLVCERRAVGSGEPCGQCRQCQLVTGDSHPDIRVYQPEKSRMVRIDQVRALSQFAVASPQVAHFKVAIVDRADQLNINAGNALLKTLEEPAADVVLLLLQETGRPVLPTIRSRCRILPLATPRANVATGWLSAQLAGRDEVPGTDDQALALHLAGGAPRLALELLDSGFLQQREAALDAFRQFMKGGVSVAVAARAFRDLGHEATLNLMEGWANDLARSMAGGDARDPGISEVVKYLAAGNPPWRAQQLVDAIRESRRALVNNVSPELETDRLLIQWQELMPRRRRAG</sequence>
<reference evidence="5" key="1">
    <citation type="journal article" date="2019" name="Int. J. Syst. Evol. Microbiol.">
        <title>The Global Catalogue of Microorganisms (GCM) 10K type strain sequencing project: providing services to taxonomists for standard genome sequencing and annotation.</title>
        <authorList>
            <consortium name="The Broad Institute Genomics Platform"/>
            <consortium name="The Broad Institute Genome Sequencing Center for Infectious Disease"/>
            <person name="Wu L."/>
            <person name="Ma J."/>
        </authorList>
    </citation>
    <scope>NUCLEOTIDE SEQUENCE [LARGE SCALE GENOMIC DNA]</scope>
    <source>
        <strain evidence="5">KCTC 22280</strain>
    </source>
</reference>
<keyword evidence="2" id="KW-0239">DNA-directed DNA polymerase</keyword>
<dbReference type="PANTHER" id="PTHR11669:SF8">
    <property type="entry name" value="DNA POLYMERASE III SUBUNIT DELTA"/>
    <property type="match status" value="1"/>
</dbReference>
<dbReference type="Gene3D" id="3.40.50.300">
    <property type="entry name" value="P-loop containing nucleotide triphosphate hydrolases"/>
    <property type="match status" value="1"/>
</dbReference>
<dbReference type="EMBL" id="BMXV01000008">
    <property type="protein sequence ID" value="GGY82455.1"/>
    <property type="molecule type" value="Genomic_DNA"/>
</dbReference>
<dbReference type="InterPro" id="IPR050238">
    <property type="entry name" value="DNA_Rep/Repair_Clamp_Loader"/>
</dbReference>
<accession>A0ABQ3B6R1</accession>
<comment type="caution">
    <text evidence="4">The sequence shown here is derived from an EMBL/GenBank/DDBJ whole genome shotgun (WGS) entry which is preliminary data.</text>
</comment>